<organism evidence="5 6">
    <name type="scientific">Achromobacter kerstersii</name>
    <dbReference type="NCBI Taxonomy" id="1353890"/>
    <lineage>
        <taxon>Bacteria</taxon>
        <taxon>Pseudomonadati</taxon>
        <taxon>Pseudomonadota</taxon>
        <taxon>Betaproteobacteria</taxon>
        <taxon>Burkholderiales</taxon>
        <taxon>Alcaligenaceae</taxon>
        <taxon>Achromobacter</taxon>
    </lineage>
</organism>
<feature type="chain" id="PRO_5028889166" evidence="3">
    <location>
        <begin position="40"/>
        <end position="534"/>
    </location>
</feature>
<evidence type="ECO:0000259" key="4">
    <source>
        <dbReference type="Pfam" id="PF00496"/>
    </source>
</evidence>
<keyword evidence="6" id="KW-1185">Reference proteome</keyword>
<sequence length="534" mass="58253">MKKLNPGLGRVRAPAAFAPALFCAAALTATLAPISTLHAETTAKIVMQAPLRVIDPILTNAYITRNHGYMVFDTLFALDANGKPQPEMVESWQESPDRLTVTLTLRPNLKFHDGSPVTGEDVVASLKRWAERDVLGLRLMAATRSLESPDATTIVFHLKQPFGMLIDALAKPASPVPFIMPKRIASVPVSQTITEVIGSGPYKFVAADFQPGVKATYVKFTDYVPRKEPASGFAGAKVAVVDRLELVNISDSQTAVNALRRGEIDFVEDVPPDLLPQLADAKGVALKSYGDSTNIFTMRMNWLQPPFDNVKVRRAVLAAVYQGDYLAAQIGDEKMVKLCGAVLSCNSPYASEDGATQTKEPDLAHAKALLKDSGYDGSKVVILHPTDLPVLASLASVTAQALKTIGMNVEIQSMDWATLLSRYSKKDPVAEGGWSIFQTGFTSLDLMNPLTNPNLDGRGTAGYVGWSKSEQMEKLRDQFAETDDPARRKDIALQIQKLNYDQVFFIPLGTYSKMKGYNAAKLGRMTDAQIPLFW</sequence>
<dbReference type="SUPFAM" id="SSF53850">
    <property type="entry name" value="Periplasmic binding protein-like II"/>
    <property type="match status" value="1"/>
</dbReference>
<dbReference type="GO" id="GO:0043190">
    <property type="term" value="C:ATP-binding cassette (ABC) transporter complex"/>
    <property type="evidence" value="ECO:0007669"/>
    <property type="project" value="InterPro"/>
</dbReference>
<dbReference type="InterPro" id="IPR039424">
    <property type="entry name" value="SBP_5"/>
</dbReference>
<evidence type="ECO:0000256" key="2">
    <source>
        <dbReference type="ARBA" id="ARBA00022729"/>
    </source>
</evidence>
<proteinExistence type="inferred from homology"/>
<name>A0A6S7A4D3_9BURK</name>
<protein>
    <submittedName>
        <fullName evidence="5">Glutathione-binding protein GsiB</fullName>
    </submittedName>
</protein>
<dbReference type="RefSeq" id="WP_175170229.1">
    <property type="nucleotide sequence ID" value="NZ_CADIJQ010000004.1"/>
</dbReference>
<evidence type="ECO:0000313" key="6">
    <source>
        <dbReference type="Proteomes" id="UP000494269"/>
    </source>
</evidence>
<dbReference type="InterPro" id="IPR030678">
    <property type="entry name" value="Peptide/Ni-bd"/>
</dbReference>
<dbReference type="AlphaFoldDB" id="A0A6S7A4D3"/>
<dbReference type="PANTHER" id="PTHR30290">
    <property type="entry name" value="PERIPLASMIC BINDING COMPONENT OF ABC TRANSPORTER"/>
    <property type="match status" value="1"/>
</dbReference>
<dbReference type="GO" id="GO:0030288">
    <property type="term" value="C:outer membrane-bounded periplasmic space"/>
    <property type="evidence" value="ECO:0007669"/>
    <property type="project" value="UniProtKB-ARBA"/>
</dbReference>
<accession>A0A6S7A4D3</accession>
<dbReference type="GO" id="GO:0015833">
    <property type="term" value="P:peptide transport"/>
    <property type="evidence" value="ECO:0007669"/>
    <property type="project" value="TreeGrafter"/>
</dbReference>
<dbReference type="Gene3D" id="3.90.76.10">
    <property type="entry name" value="Dipeptide-binding Protein, Domain 1"/>
    <property type="match status" value="1"/>
</dbReference>
<dbReference type="PIRSF" id="PIRSF002741">
    <property type="entry name" value="MppA"/>
    <property type="match status" value="1"/>
</dbReference>
<dbReference type="Proteomes" id="UP000494269">
    <property type="component" value="Unassembled WGS sequence"/>
</dbReference>
<gene>
    <name evidence="5" type="primary">gsiB_4</name>
    <name evidence="5" type="ORF">LMG3441_03074</name>
</gene>
<feature type="signal peptide" evidence="3">
    <location>
        <begin position="1"/>
        <end position="39"/>
    </location>
</feature>
<dbReference type="PANTHER" id="PTHR30290:SF38">
    <property type="entry name" value="D,D-DIPEPTIDE-BINDING PERIPLASMIC PROTEIN DDPA-RELATED"/>
    <property type="match status" value="1"/>
</dbReference>
<evidence type="ECO:0000256" key="3">
    <source>
        <dbReference type="SAM" id="SignalP"/>
    </source>
</evidence>
<evidence type="ECO:0000256" key="1">
    <source>
        <dbReference type="ARBA" id="ARBA00005695"/>
    </source>
</evidence>
<dbReference type="EMBL" id="CADIJQ010000004">
    <property type="protein sequence ID" value="CAB3710134.1"/>
    <property type="molecule type" value="Genomic_DNA"/>
</dbReference>
<reference evidence="5 6" key="1">
    <citation type="submission" date="2020-04" db="EMBL/GenBank/DDBJ databases">
        <authorList>
            <person name="De Canck E."/>
        </authorList>
    </citation>
    <scope>NUCLEOTIDE SEQUENCE [LARGE SCALE GENOMIC DNA]</scope>
    <source>
        <strain evidence="5 6">LMG 3441</strain>
    </source>
</reference>
<feature type="domain" description="Solute-binding protein family 5" evidence="4">
    <location>
        <begin position="83"/>
        <end position="431"/>
    </location>
</feature>
<dbReference type="Pfam" id="PF00496">
    <property type="entry name" value="SBP_bac_5"/>
    <property type="match status" value="1"/>
</dbReference>
<dbReference type="Gene3D" id="3.40.190.10">
    <property type="entry name" value="Periplasmic binding protein-like II"/>
    <property type="match status" value="1"/>
</dbReference>
<dbReference type="InterPro" id="IPR000914">
    <property type="entry name" value="SBP_5_dom"/>
</dbReference>
<dbReference type="Gene3D" id="3.10.105.10">
    <property type="entry name" value="Dipeptide-binding Protein, Domain 3"/>
    <property type="match status" value="1"/>
</dbReference>
<dbReference type="GO" id="GO:1904680">
    <property type="term" value="F:peptide transmembrane transporter activity"/>
    <property type="evidence" value="ECO:0007669"/>
    <property type="project" value="TreeGrafter"/>
</dbReference>
<keyword evidence="2 3" id="KW-0732">Signal</keyword>
<evidence type="ECO:0000313" key="5">
    <source>
        <dbReference type="EMBL" id="CAB3710134.1"/>
    </source>
</evidence>
<dbReference type="CDD" id="cd08502">
    <property type="entry name" value="PBP2_NikA_DppA_OppA_like_16"/>
    <property type="match status" value="1"/>
</dbReference>
<comment type="similarity">
    <text evidence="1">Belongs to the bacterial solute-binding protein 5 family.</text>
</comment>